<dbReference type="AlphaFoldDB" id="A0A1V0GS61"/>
<dbReference type="eggNOG" id="COG3734">
    <property type="taxonomic scope" value="Bacteria"/>
</dbReference>
<dbReference type="GO" id="GO:0034194">
    <property type="term" value="P:D-galactonate catabolic process"/>
    <property type="evidence" value="ECO:0007669"/>
    <property type="project" value="InterPro"/>
</dbReference>
<dbReference type="STRING" id="147645.A6J80_10160"/>
<dbReference type="InterPro" id="IPR007729">
    <property type="entry name" value="DGOK"/>
</dbReference>
<proteinExistence type="predicted"/>
<evidence type="ECO:0000313" key="2">
    <source>
        <dbReference type="Proteomes" id="UP000191257"/>
    </source>
</evidence>
<accession>A0A1V0GS61</accession>
<sequence>MVRPDWIAVDWGTSRLRAWAMAGGQVLEARASDKGMGALTPDGFEPALLELAGDWLGRATPVIACGMVGARTGWAEAEYRAVPCTPLDPLRATRPPVRDARLDVHILPGLMQSDPPDVMRGEETQIAGFLAETPDFAGTLCLPGTHCKWVRVEGGRVTAFRTFMTGELYALLSRQSVLRLTIGEAAPDAAAFHRTLAEVTADPGLAQAGLFPLRAAALLDGLSPEAAAGRLSALLIGAEIAAARPLWQGTRVAVIGAEGLAGLYAGALTQRGADAYQKDGSALVLTGLTTAAAALLRTE</sequence>
<dbReference type="InterPro" id="IPR042257">
    <property type="entry name" value="DGOK_C"/>
</dbReference>
<dbReference type="RefSeq" id="WP_080621347.1">
    <property type="nucleotide sequence ID" value="NZ_CAWMZI010000001.1"/>
</dbReference>
<organism evidence="1 2">
    <name type="scientific">Paracoccus yeei</name>
    <dbReference type="NCBI Taxonomy" id="147645"/>
    <lineage>
        <taxon>Bacteria</taxon>
        <taxon>Pseudomonadati</taxon>
        <taxon>Pseudomonadota</taxon>
        <taxon>Alphaproteobacteria</taxon>
        <taxon>Rhodobacterales</taxon>
        <taxon>Paracoccaceae</taxon>
        <taxon>Paracoccus</taxon>
    </lineage>
</organism>
<dbReference type="KEGG" id="pye:A6J80_10160"/>
<dbReference type="Gene3D" id="3.30.420.310">
    <property type="entry name" value="2-keto-3-deoxy-galactonokinase, C-terminal domain"/>
    <property type="match status" value="1"/>
</dbReference>
<dbReference type="Gene3D" id="3.30.420.300">
    <property type="entry name" value="2-keto-3-deoxy-galactonokinase, substrate binding domain"/>
    <property type="match status" value="1"/>
</dbReference>
<protein>
    <submittedName>
        <fullName evidence="1">2-keto-3-deoxy-galactonokinase</fullName>
    </submittedName>
</protein>
<dbReference type="InterPro" id="IPR042258">
    <property type="entry name" value="DGOK_N"/>
</dbReference>
<gene>
    <name evidence="1" type="ORF">A6J80_10160</name>
</gene>
<dbReference type="Pfam" id="PF05035">
    <property type="entry name" value="DGOK"/>
    <property type="match status" value="1"/>
</dbReference>
<evidence type="ECO:0000313" key="1">
    <source>
        <dbReference type="EMBL" id="ARC36705.1"/>
    </source>
</evidence>
<dbReference type="GO" id="GO:0008671">
    <property type="term" value="F:2-dehydro-3-deoxygalactonokinase activity"/>
    <property type="evidence" value="ECO:0007669"/>
    <property type="project" value="InterPro"/>
</dbReference>
<dbReference type="EMBL" id="CP020442">
    <property type="protein sequence ID" value="ARC36705.1"/>
    <property type="molecule type" value="Genomic_DNA"/>
</dbReference>
<keyword evidence="2" id="KW-1185">Reference proteome</keyword>
<reference evidence="1" key="1">
    <citation type="submission" date="2017-12" db="EMBL/GenBank/DDBJ databases">
        <title>FDA dAtabase for Regulatory Grade micrObial Sequences (FDA-ARGOS): Supporting development and validation of Infectious Disease Dx tests.</title>
        <authorList>
            <person name="Campos J."/>
            <person name="Goldberg B."/>
            <person name="Tallon L."/>
            <person name="Sadzewicz L."/>
            <person name="Sengamalay N."/>
            <person name="Ott S."/>
            <person name="Godinez A."/>
            <person name="Nagaraj S."/>
            <person name="Vyas G."/>
            <person name="Aluvathingal J."/>
            <person name="Nadendla S."/>
            <person name="Geyer C."/>
            <person name="Nandy P."/>
            <person name="Hobson J."/>
            <person name="Sichtig H."/>
        </authorList>
    </citation>
    <scope>NUCLEOTIDE SEQUENCE</scope>
    <source>
        <strain evidence="1">FDAARGOS_252</strain>
    </source>
</reference>
<name>A0A1V0GS61_9RHOB</name>
<dbReference type="Proteomes" id="UP000191257">
    <property type="component" value="Chromosome"/>
</dbReference>